<keyword evidence="6" id="KW-0206">Cytoskeleton</keyword>
<feature type="compositionally biased region" description="Low complexity" evidence="8">
    <location>
        <begin position="868"/>
        <end position="882"/>
    </location>
</feature>
<feature type="region of interest" description="Disordered" evidence="8">
    <location>
        <begin position="1042"/>
        <end position="1329"/>
    </location>
</feature>
<dbReference type="PROSITE" id="PS51306">
    <property type="entry name" value="ASD1"/>
    <property type="match status" value="1"/>
</dbReference>
<reference evidence="11" key="2">
    <citation type="submission" date="2025-09" db="UniProtKB">
        <authorList>
            <consortium name="Ensembl"/>
        </authorList>
    </citation>
    <scope>IDENTIFICATION</scope>
</reference>
<feature type="region of interest" description="Disordered" evidence="8">
    <location>
        <begin position="699"/>
        <end position="994"/>
    </location>
</feature>
<evidence type="ECO:0000256" key="4">
    <source>
        <dbReference type="ARBA" id="ARBA00022701"/>
    </source>
</evidence>
<sequence length="1761" mass="190743">MVVSKGGCLARMLPRLGTQNSRKQQNLDVCADPGHADTGASKSVRAEHLGSGPQHRKAAWPGGVKLRLRHRRSDPAGRPHSWHTTKPGENQPDASMMQISQGTIGPPCFFLIYGHAYLRRSPDQCSSQGSMESLEPSGAYPPCHLLSPAKSTSSIDQLSHFHNKRDSAYSSFSTSSSILEYPPPGISGREHSGSMDAISARGGLLEGMRQADIRYVKTVYDTRRGVSAEFEVNSSALLLPGREARASAGGQGYDKWYNVPRGKGVPPPSWSQQCPSSLEAATDNLPPKVGAPLPPARSDSYAAFRHRERPSSWSSLDQKRFCRPQGNSSGSLKSPFMEEQLHTVPESSPESSPPVKPKHNYTQKAQPGQPLLPTGIYPVPSLEPHFAQVPQPSVSSNGTVYPALAKESGYIAPQGACNKMAAFDENGNQNGPSRPGFAFCQPLEHDLLSPVERKPGTPAKCVPSKVHFSSVPENEEATSLKRHLTPPQGNSPHPGERKSTHSNKPCSNHHCLKSPQAQAWQMGEDRRSSRLSEPCEDDFQADHNANLPRRLEREGLGQSLSSYFGKTKSAFSSLQNIPESLRRQSSLELGGGAQEGYTGGRPTCAVNTKSGDPGRKAIPEHRSHLDRLLSYPAPEGRASASASFHSLDPGYGEPSTPPAHQQTSSLGWRGLSSGSAPALQGFHNRKPHCSVLEKVSKIEQREQGSQRPPSVGSSSYSQNYRPNRTAPTSKISGNDLEETKANIRFSESAEPLDNGEQQFKNGEPNLEEASWQPCGQQRRRAADGGLGAPLRGSEPRRPDTRLLRSQSTFQLFSQAGEEAEWPDDRPGTPESPVQDAPFSRAYRNSIKDAQSRVLGATSFRRRDLELGAPAASRPWRPRPSSAHPGPATPGRPGLAAASSLSSLREPSLQPRRDAALLPAAATETRRAPRDRSSSFAGGRLGERRRWDPQAPRELLGGANGPRGSQRVEGTPGEPSSWGAAARRAGKSMSAEDLLERSDVLAVPVHVRSRSSPTADKKRQDVLFGEDTGFGLMKDPCYLAGPGSRSLSCSERGREEIPLLPHHPTPRWGGSSVPNECSGTLDHQRQASRTPCSRPLPAGMQGHLADTRAVPLMPLGSPLPSPAPASHCSQATMDQAGRDGQAGRQPPAGTPRSNGHTLTQPPSAGDCEVSSPERGAEEGGSKRLWLPQRPPPPPQVTWAHDVREDSLPEESSSPEFANLKHRRKQQRPPSARRTSDPDTPLGAPSTPGRISLRISESVLPDSPPPREDYDDEVFMKDLHPTATSSPTFEALPPPPPPPLSQESPVGGWDGFPPPPALALREAQLDLEGQEAPSKFSKVTIARERHVPAAHLEGSQILASRAQSSVKGSEASESNPPSVMGVQPQLAGSLGKQPSPGQPASVRTQNLSYDPVGGTQGFEKNVSSDPQKSSEDIRTEALAKEIVHQDKSLADILDPDSRMKTTMDLMEGLFPQDSNLLKENSVKRKAMPRTVSFPGCEGKRSEDKEAVGVVVNCPAYYSVSAPKAELLNKIKEMPAEVNEEEEQADVNEKKAELIGSLTHKLETLQEAKGSLLTDIKLNNALGEEVEALISELCKPNEFDKYRMFIGDLDKVVNLLLSLSGRLARVENVLSSLGEDASKEERSSLNEKRKVLAGQHEDARELKENLDRRERVVLDILANYLSQEQLQDYQHFVKMKSTLLIEQRKLDDKIKLGREQVRCLLESLPSNFTPKAGALALPPDLTSEATPAAGCTLSSTFPTLTSPL</sequence>
<organism evidence="11 12">
    <name type="scientific">Prolemur simus</name>
    <name type="common">Greater bamboo lemur</name>
    <name type="synonym">Hapalemur simus</name>
    <dbReference type="NCBI Taxonomy" id="1328070"/>
    <lineage>
        <taxon>Eukaryota</taxon>
        <taxon>Metazoa</taxon>
        <taxon>Chordata</taxon>
        <taxon>Craniata</taxon>
        <taxon>Vertebrata</taxon>
        <taxon>Euteleostomi</taxon>
        <taxon>Mammalia</taxon>
        <taxon>Eutheria</taxon>
        <taxon>Euarchontoglires</taxon>
        <taxon>Primates</taxon>
        <taxon>Strepsirrhini</taxon>
        <taxon>Lemuriformes</taxon>
        <taxon>Lemuridae</taxon>
        <taxon>Prolemur</taxon>
    </lineage>
</organism>
<evidence type="ECO:0000256" key="5">
    <source>
        <dbReference type="ARBA" id="ARBA00023203"/>
    </source>
</evidence>
<reference evidence="11" key="1">
    <citation type="submission" date="2025-08" db="UniProtKB">
        <authorList>
            <consortium name="Ensembl"/>
        </authorList>
    </citation>
    <scope>IDENTIFICATION</scope>
</reference>
<feature type="compositionally biased region" description="Gly residues" evidence="8">
    <location>
        <begin position="589"/>
        <end position="599"/>
    </location>
</feature>
<dbReference type="PANTHER" id="PTHR15012">
    <property type="entry name" value="APICAL PROTEIN/SHROOM-RELATED"/>
    <property type="match status" value="1"/>
</dbReference>
<evidence type="ECO:0000259" key="9">
    <source>
        <dbReference type="PROSITE" id="PS51306"/>
    </source>
</evidence>
<keyword evidence="4" id="KW-0493">Microtubule</keyword>
<evidence type="ECO:0000256" key="3">
    <source>
        <dbReference type="ARBA" id="ARBA00022490"/>
    </source>
</evidence>
<evidence type="ECO:0000256" key="7">
    <source>
        <dbReference type="PROSITE-ProRule" id="PRU00637"/>
    </source>
</evidence>
<dbReference type="InterPro" id="IPR027685">
    <property type="entry name" value="Shroom_fam"/>
</dbReference>
<keyword evidence="12" id="KW-1185">Reference proteome</keyword>
<feature type="compositionally biased region" description="Polar residues" evidence="8">
    <location>
        <begin position="1150"/>
        <end position="1161"/>
    </location>
</feature>
<feature type="region of interest" description="Disordered" evidence="8">
    <location>
        <begin position="1350"/>
        <end position="1430"/>
    </location>
</feature>
<evidence type="ECO:0000256" key="1">
    <source>
        <dbReference type="ARBA" id="ARBA00004245"/>
    </source>
</evidence>
<dbReference type="GO" id="GO:0016324">
    <property type="term" value="C:apical plasma membrane"/>
    <property type="evidence" value="ECO:0007669"/>
    <property type="project" value="TreeGrafter"/>
</dbReference>
<evidence type="ECO:0000313" key="11">
    <source>
        <dbReference type="Ensembl" id="ENSPSMP00000016743.1"/>
    </source>
</evidence>
<dbReference type="GO" id="GO:0005874">
    <property type="term" value="C:microtubule"/>
    <property type="evidence" value="ECO:0007669"/>
    <property type="project" value="UniProtKB-KW"/>
</dbReference>
<feature type="compositionally biased region" description="Polar residues" evidence="8">
    <location>
        <begin position="1355"/>
        <end position="1375"/>
    </location>
</feature>
<feature type="region of interest" description="Disordered" evidence="8">
    <location>
        <begin position="248"/>
        <end position="374"/>
    </location>
</feature>
<dbReference type="Proteomes" id="UP000694414">
    <property type="component" value="Unplaced"/>
</dbReference>
<evidence type="ECO:0000259" key="10">
    <source>
        <dbReference type="PROSITE" id="PS51307"/>
    </source>
</evidence>
<evidence type="ECO:0000256" key="2">
    <source>
        <dbReference type="ARBA" id="ARBA00006469"/>
    </source>
</evidence>
<comment type="similarity">
    <text evidence="2">Belongs to the shroom family.</text>
</comment>
<proteinExistence type="inferred from homology"/>
<evidence type="ECO:0000313" key="12">
    <source>
        <dbReference type="Proteomes" id="UP000694414"/>
    </source>
</evidence>
<gene>
    <name evidence="11" type="primary">SHROOM3</name>
</gene>
<dbReference type="PANTHER" id="PTHR15012:SF33">
    <property type="entry name" value="PROTEIN SHROOM3"/>
    <property type="match status" value="1"/>
</dbReference>
<dbReference type="InterPro" id="IPR014800">
    <property type="entry name" value="ASD1_dom"/>
</dbReference>
<dbReference type="GO" id="GO:0007015">
    <property type="term" value="P:actin filament organization"/>
    <property type="evidence" value="ECO:0007669"/>
    <property type="project" value="TreeGrafter"/>
</dbReference>
<dbReference type="Ensembl" id="ENSPSMT00000019467.1">
    <property type="protein sequence ID" value="ENSPSMP00000016743.1"/>
    <property type="gene ID" value="ENSPSMG00000011950.1"/>
</dbReference>
<name>A0A8C8ZCF1_PROSS</name>
<feature type="compositionally biased region" description="Basic and acidic residues" evidence="8">
    <location>
        <begin position="793"/>
        <end position="802"/>
    </location>
</feature>
<evidence type="ECO:0000256" key="6">
    <source>
        <dbReference type="ARBA" id="ARBA00023212"/>
    </source>
</evidence>
<dbReference type="Pfam" id="PF08688">
    <property type="entry name" value="ASD1"/>
    <property type="match status" value="1"/>
</dbReference>
<dbReference type="GO" id="GO:0043296">
    <property type="term" value="C:apical junction complex"/>
    <property type="evidence" value="ECO:0007669"/>
    <property type="project" value="TreeGrafter"/>
</dbReference>
<keyword evidence="5 7" id="KW-0009">Actin-binding</keyword>
<feature type="region of interest" description="Disordered" evidence="8">
    <location>
        <begin position="31"/>
        <end position="93"/>
    </location>
</feature>
<dbReference type="GeneTree" id="ENSGT00940000157778"/>
<feature type="compositionally biased region" description="Polar residues" evidence="8">
    <location>
        <begin position="803"/>
        <end position="813"/>
    </location>
</feature>
<dbReference type="GO" id="GO:0005912">
    <property type="term" value="C:adherens junction"/>
    <property type="evidence" value="ECO:0007669"/>
    <property type="project" value="TreeGrafter"/>
</dbReference>
<feature type="domain" description="ASD2" evidence="10">
    <location>
        <begin position="1434"/>
        <end position="1722"/>
    </location>
</feature>
<feature type="compositionally biased region" description="Polar residues" evidence="8">
    <location>
        <begin position="705"/>
        <end position="732"/>
    </location>
</feature>
<keyword evidence="3" id="KW-0963">Cytoplasm</keyword>
<feature type="region of interest" description="Disordered" evidence="8">
    <location>
        <begin position="634"/>
        <end position="672"/>
    </location>
</feature>
<comment type="subcellular location">
    <subcellularLocation>
        <location evidence="1">Cytoplasm</location>
        <location evidence="1">Cytoskeleton</location>
    </subcellularLocation>
</comment>
<feature type="region of interest" description="Disordered" evidence="8">
    <location>
        <begin position="589"/>
        <end position="618"/>
    </location>
</feature>
<feature type="compositionally biased region" description="Low complexity" evidence="8">
    <location>
        <begin position="894"/>
        <end position="903"/>
    </location>
</feature>
<feature type="region of interest" description="Disordered" evidence="8">
    <location>
        <begin position="450"/>
        <end position="546"/>
    </location>
</feature>
<dbReference type="GO" id="GO:0051015">
    <property type="term" value="F:actin filament binding"/>
    <property type="evidence" value="ECO:0007669"/>
    <property type="project" value="InterPro"/>
</dbReference>
<dbReference type="Pfam" id="PF08687">
    <property type="entry name" value="ASD2"/>
    <property type="match status" value="1"/>
</dbReference>
<dbReference type="InterPro" id="IPR014799">
    <property type="entry name" value="ASD2_dom"/>
</dbReference>
<feature type="compositionally biased region" description="Basic and acidic residues" evidence="8">
    <location>
        <begin position="923"/>
        <end position="932"/>
    </location>
</feature>
<dbReference type="PROSITE" id="PS51307">
    <property type="entry name" value="ASD2"/>
    <property type="match status" value="1"/>
</dbReference>
<accession>A0A8C8ZCF1</accession>
<protein>
    <submittedName>
        <fullName evidence="11">Shroom family member 3</fullName>
    </submittedName>
</protein>
<dbReference type="Gene3D" id="6.10.250.3120">
    <property type="match status" value="1"/>
</dbReference>
<evidence type="ECO:0000256" key="8">
    <source>
        <dbReference type="SAM" id="MobiDB-lite"/>
    </source>
</evidence>
<feature type="domain" description="ASD1" evidence="9">
    <location>
        <begin position="846"/>
        <end position="925"/>
    </location>
</feature>
<dbReference type="GO" id="GO:0030864">
    <property type="term" value="C:cortical actin cytoskeleton"/>
    <property type="evidence" value="ECO:0007669"/>
    <property type="project" value="TreeGrafter"/>
</dbReference>